<keyword evidence="4 6" id="KW-1133">Transmembrane helix</keyword>
<dbReference type="Pfam" id="PF02588">
    <property type="entry name" value="YitT_membrane"/>
    <property type="match status" value="1"/>
</dbReference>
<reference evidence="8" key="1">
    <citation type="journal article" date="2021" name="PeerJ">
        <title>Extensive microbial diversity within the chicken gut microbiome revealed by metagenomics and culture.</title>
        <authorList>
            <person name="Gilroy R."/>
            <person name="Ravi A."/>
            <person name="Getino M."/>
            <person name="Pursley I."/>
            <person name="Horton D.L."/>
            <person name="Alikhan N.F."/>
            <person name="Baker D."/>
            <person name="Gharbi K."/>
            <person name="Hall N."/>
            <person name="Watson M."/>
            <person name="Adriaenssens E.M."/>
            <person name="Foster-Nyarko E."/>
            <person name="Jarju S."/>
            <person name="Secka A."/>
            <person name="Antonio M."/>
            <person name="Oren A."/>
            <person name="Chaudhuri R.R."/>
            <person name="La Ragione R."/>
            <person name="Hildebrand F."/>
            <person name="Pallen M.J."/>
        </authorList>
    </citation>
    <scope>NUCLEOTIDE SEQUENCE</scope>
    <source>
        <strain evidence="8">ChiBcec8-13705</strain>
    </source>
</reference>
<dbReference type="Gene3D" id="3.30.70.120">
    <property type="match status" value="1"/>
</dbReference>
<evidence type="ECO:0000256" key="1">
    <source>
        <dbReference type="ARBA" id="ARBA00004651"/>
    </source>
</evidence>
<feature type="transmembrane region" description="Helical" evidence="6">
    <location>
        <begin position="132"/>
        <end position="153"/>
    </location>
</feature>
<evidence type="ECO:0000256" key="2">
    <source>
        <dbReference type="ARBA" id="ARBA00022475"/>
    </source>
</evidence>
<accession>A0A9D2M8W5</accession>
<dbReference type="EMBL" id="DWYG01000184">
    <property type="protein sequence ID" value="HJB42985.1"/>
    <property type="molecule type" value="Genomic_DNA"/>
</dbReference>
<dbReference type="AlphaFoldDB" id="A0A9D2M8W5"/>
<name>A0A9D2M8W5_9FIRM</name>
<dbReference type="InterPro" id="IPR051461">
    <property type="entry name" value="UPF0750_membrane"/>
</dbReference>
<dbReference type="PIRSF" id="PIRSF006483">
    <property type="entry name" value="Membrane_protein_YitT"/>
    <property type="match status" value="1"/>
</dbReference>
<gene>
    <name evidence="8" type="ORF">H9945_10865</name>
</gene>
<dbReference type="InterPro" id="IPR019264">
    <property type="entry name" value="DUF2179"/>
</dbReference>
<feature type="transmembrane region" description="Helical" evidence="6">
    <location>
        <begin position="101"/>
        <end position="120"/>
    </location>
</feature>
<keyword evidence="2" id="KW-1003">Cell membrane</keyword>
<sequence length="304" mass="32756">MQIPPVSPASFVERARQAVSPQNLPRNCKFFGLLNAGLFLTALGIQLFKTPNHFAFGGTSGLSIVLADLFPRLPVGGFMWIINAVLVVLGFAFLGVRSMGWTIYSSFALSFFVSLCELVFPMPAPMTNDTFLELCFAVILPAVGSAIVFNIGASTGGTDIVAMILNKYTSLEIGRALLVSDFGIVMAAAVLFGAQTGLYCILGMILKSTVVDSAIESLNLRKVCTVVTKNPEPVRDFIVNVLNRSATEQQASGAYTHADTTVLMTVLTRHQAAMLRNFLHKNDPHAFITIVNSSEIIGKGFRAI</sequence>
<dbReference type="GO" id="GO:0005886">
    <property type="term" value="C:plasma membrane"/>
    <property type="evidence" value="ECO:0007669"/>
    <property type="project" value="UniProtKB-SubCell"/>
</dbReference>
<comment type="subcellular location">
    <subcellularLocation>
        <location evidence="1">Cell membrane</location>
        <topology evidence="1">Multi-pass membrane protein</topology>
    </subcellularLocation>
</comment>
<comment type="caution">
    <text evidence="8">The sequence shown here is derived from an EMBL/GenBank/DDBJ whole genome shotgun (WGS) entry which is preliminary data.</text>
</comment>
<dbReference type="Proteomes" id="UP000886803">
    <property type="component" value="Unassembled WGS sequence"/>
</dbReference>
<keyword evidence="3 6" id="KW-0812">Transmembrane</keyword>
<dbReference type="PANTHER" id="PTHR33545">
    <property type="entry name" value="UPF0750 MEMBRANE PROTEIN YITT-RELATED"/>
    <property type="match status" value="1"/>
</dbReference>
<organism evidence="8 9">
    <name type="scientific">Candidatus Gemmiger avicola</name>
    <dbReference type="NCBI Taxonomy" id="2838605"/>
    <lineage>
        <taxon>Bacteria</taxon>
        <taxon>Bacillati</taxon>
        <taxon>Bacillota</taxon>
        <taxon>Clostridia</taxon>
        <taxon>Eubacteriales</taxon>
        <taxon>Gemmiger</taxon>
    </lineage>
</organism>
<evidence type="ECO:0000256" key="5">
    <source>
        <dbReference type="ARBA" id="ARBA00023136"/>
    </source>
</evidence>
<dbReference type="InterPro" id="IPR015867">
    <property type="entry name" value="N-reg_PII/ATP_PRibTrfase_C"/>
</dbReference>
<proteinExistence type="predicted"/>
<evidence type="ECO:0000256" key="3">
    <source>
        <dbReference type="ARBA" id="ARBA00022692"/>
    </source>
</evidence>
<evidence type="ECO:0000256" key="6">
    <source>
        <dbReference type="SAM" id="Phobius"/>
    </source>
</evidence>
<feature type="transmembrane region" description="Helical" evidence="6">
    <location>
        <begin position="173"/>
        <end position="194"/>
    </location>
</feature>
<evidence type="ECO:0000259" key="7">
    <source>
        <dbReference type="Pfam" id="PF10035"/>
    </source>
</evidence>
<dbReference type="PANTHER" id="PTHR33545:SF5">
    <property type="entry name" value="UPF0750 MEMBRANE PROTEIN YITT"/>
    <property type="match status" value="1"/>
</dbReference>
<feature type="transmembrane region" description="Helical" evidence="6">
    <location>
        <begin position="77"/>
        <end position="95"/>
    </location>
</feature>
<evidence type="ECO:0000256" key="4">
    <source>
        <dbReference type="ARBA" id="ARBA00022989"/>
    </source>
</evidence>
<keyword evidence="5 6" id="KW-0472">Membrane</keyword>
<dbReference type="Pfam" id="PF10035">
    <property type="entry name" value="DUF2179"/>
    <property type="match status" value="1"/>
</dbReference>
<reference evidence="8" key="2">
    <citation type="submission" date="2021-04" db="EMBL/GenBank/DDBJ databases">
        <authorList>
            <person name="Gilroy R."/>
        </authorList>
    </citation>
    <scope>NUCLEOTIDE SEQUENCE</scope>
    <source>
        <strain evidence="8">ChiBcec8-13705</strain>
    </source>
</reference>
<evidence type="ECO:0000313" key="9">
    <source>
        <dbReference type="Proteomes" id="UP000886803"/>
    </source>
</evidence>
<dbReference type="CDD" id="cd16380">
    <property type="entry name" value="YitT_C"/>
    <property type="match status" value="1"/>
</dbReference>
<evidence type="ECO:0000313" key="8">
    <source>
        <dbReference type="EMBL" id="HJB42985.1"/>
    </source>
</evidence>
<dbReference type="InterPro" id="IPR003740">
    <property type="entry name" value="YitT"/>
</dbReference>
<feature type="domain" description="DUF2179" evidence="7">
    <location>
        <begin position="244"/>
        <end position="298"/>
    </location>
</feature>
<protein>
    <submittedName>
        <fullName evidence="8">YitT family protein</fullName>
    </submittedName>
</protein>
<feature type="transmembrane region" description="Helical" evidence="6">
    <location>
        <begin position="30"/>
        <end position="48"/>
    </location>
</feature>